<feature type="active site" description="O-(5'-phospho-DNA)-serine intermediate" evidence="5 6">
    <location>
        <position position="14"/>
    </location>
</feature>
<dbReference type="PROSITE" id="PS00397">
    <property type="entry name" value="RECOMBINASES_1"/>
    <property type="match status" value="1"/>
</dbReference>
<dbReference type="Gene3D" id="3.40.50.1390">
    <property type="entry name" value="Resolvase, N-terminal catalytic domain"/>
    <property type="match status" value="1"/>
</dbReference>
<evidence type="ECO:0000256" key="6">
    <source>
        <dbReference type="PROSITE-ProRule" id="PRU10137"/>
    </source>
</evidence>
<dbReference type="Pfam" id="PF00239">
    <property type="entry name" value="Resolvase"/>
    <property type="match status" value="1"/>
</dbReference>
<feature type="domain" description="Resolvase/invertase-type recombinase catalytic" evidence="7">
    <location>
        <begin position="6"/>
        <end position="155"/>
    </location>
</feature>
<dbReference type="GO" id="GO:0003677">
    <property type="term" value="F:DNA binding"/>
    <property type="evidence" value="ECO:0007669"/>
    <property type="project" value="UniProtKB-KW"/>
</dbReference>
<evidence type="ECO:0000259" key="8">
    <source>
        <dbReference type="PROSITE" id="PS51737"/>
    </source>
</evidence>
<dbReference type="EMBL" id="BK032863">
    <property type="protein sequence ID" value="DAF64555.1"/>
    <property type="molecule type" value="Genomic_DNA"/>
</dbReference>
<dbReference type="Pfam" id="PF07508">
    <property type="entry name" value="Recombinase"/>
    <property type="match status" value="1"/>
</dbReference>
<proteinExistence type="predicted"/>
<dbReference type="PANTHER" id="PTHR30461:SF23">
    <property type="entry name" value="DNA RECOMBINASE-RELATED"/>
    <property type="match status" value="1"/>
</dbReference>
<sequence>MNTNKRAALYIRVSTEEQARHGLSLSAQLENLQQYAKNKGYDIVGIYTDDGASARKSPFSRKAFKQLMEDVQWNRIDRILFIKLDRWFRSVRDYYKAQDILDAHGVDWETTQEQYNTTTTNGRLMLNIKLSVAQNESDMTSDRIRFVFEQKRVKHEVLSGFAPLGYKIKNKHLVPDENASIIANAFNQFIAYPNLQQLTNWFHSQGIHYNVTSIRKLLRNERYVGRNKGDLEYCPPIVSDQQFYTVQDMLDKNLTVKRTASGLVYIFTGLLRCPICGHKLTSSCAYSGTHKYKRYRCSRHWRNEDCSFNRGIAESKLEKQLLAHFDDLYEHFNSAVQEEQKNNARIDTQVIKKKQERLKELFLNELITLDEYKKDYAKYAAMLPSEPRPSIQPSLYKGMKAADIEQLYKALPDRQKQAFLRQIIDYIDFDADLKPIIHFK</sequence>
<keyword evidence="1" id="KW-0229">DNA integration</keyword>
<evidence type="ECO:0000256" key="3">
    <source>
        <dbReference type="ARBA" id="ARBA00023125"/>
    </source>
</evidence>
<dbReference type="PROSITE" id="PS51736">
    <property type="entry name" value="RECOMBINASES_3"/>
    <property type="match status" value="1"/>
</dbReference>
<evidence type="ECO:0000259" key="7">
    <source>
        <dbReference type="PROSITE" id="PS51736"/>
    </source>
</evidence>
<dbReference type="Pfam" id="PF13408">
    <property type="entry name" value="Zn_ribbon_recom"/>
    <property type="match status" value="1"/>
</dbReference>
<organism evidence="9">
    <name type="scientific">Siphoviridae sp. ctFH16</name>
    <dbReference type="NCBI Taxonomy" id="2827817"/>
    <lineage>
        <taxon>Viruses</taxon>
        <taxon>Duplodnaviria</taxon>
        <taxon>Heunggongvirae</taxon>
        <taxon>Uroviricota</taxon>
        <taxon>Caudoviricetes</taxon>
    </lineage>
</organism>
<name>A0A8S5TN46_9CAUD</name>
<feature type="domain" description="Recombinase" evidence="8">
    <location>
        <begin position="163"/>
        <end position="256"/>
    </location>
</feature>
<accession>A0A8S5TN46</accession>
<dbReference type="CDD" id="cd00338">
    <property type="entry name" value="Ser_Recombinase"/>
    <property type="match status" value="1"/>
</dbReference>
<dbReference type="SMART" id="SM00857">
    <property type="entry name" value="Resolvase"/>
    <property type="match status" value="1"/>
</dbReference>
<reference evidence="9" key="1">
    <citation type="journal article" date="2021" name="Proc. Natl. Acad. Sci. U.S.A.">
        <title>A Catalog of Tens of Thousands of Viruses from Human Metagenomes Reveals Hidden Associations with Chronic Diseases.</title>
        <authorList>
            <person name="Tisza M.J."/>
            <person name="Buck C.B."/>
        </authorList>
    </citation>
    <scope>NUCLEOTIDE SEQUENCE</scope>
    <source>
        <strain evidence="9">CtFH16</strain>
    </source>
</reference>
<dbReference type="GO" id="GO:0000150">
    <property type="term" value="F:DNA strand exchange activity"/>
    <property type="evidence" value="ECO:0007669"/>
    <property type="project" value="UniProtKB-KW"/>
</dbReference>
<dbReference type="InterPro" id="IPR025827">
    <property type="entry name" value="Zn_ribbon_recom_dom"/>
</dbReference>
<keyword evidence="4" id="KW-0233">DNA recombination</keyword>
<dbReference type="PANTHER" id="PTHR30461">
    <property type="entry name" value="DNA-INVERTASE FROM LAMBDOID PROPHAGE"/>
    <property type="match status" value="1"/>
</dbReference>
<dbReference type="InterPro" id="IPR006119">
    <property type="entry name" value="Resolv_N"/>
</dbReference>
<evidence type="ECO:0000256" key="5">
    <source>
        <dbReference type="PIRSR" id="PIRSR606118-50"/>
    </source>
</evidence>
<dbReference type="InterPro" id="IPR006118">
    <property type="entry name" value="Recombinase_CS"/>
</dbReference>
<evidence type="ECO:0000256" key="2">
    <source>
        <dbReference type="ARBA" id="ARBA00023100"/>
    </source>
</evidence>
<dbReference type="PROSITE" id="PS51737">
    <property type="entry name" value="RECOMBINASE_DNA_BIND"/>
    <property type="match status" value="1"/>
</dbReference>
<keyword evidence="3" id="KW-0238">DNA-binding</keyword>
<evidence type="ECO:0000256" key="1">
    <source>
        <dbReference type="ARBA" id="ARBA00022908"/>
    </source>
</evidence>
<dbReference type="InterPro" id="IPR038109">
    <property type="entry name" value="DNA_bind_recomb_sf"/>
</dbReference>
<dbReference type="InterPro" id="IPR011109">
    <property type="entry name" value="DNA_bind_recombinase_dom"/>
</dbReference>
<evidence type="ECO:0000313" key="9">
    <source>
        <dbReference type="EMBL" id="DAF64555.1"/>
    </source>
</evidence>
<dbReference type="InterPro" id="IPR050639">
    <property type="entry name" value="SSR_resolvase"/>
</dbReference>
<dbReference type="GO" id="GO:0015074">
    <property type="term" value="P:DNA integration"/>
    <property type="evidence" value="ECO:0007669"/>
    <property type="project" value="UniProtKB-KW"/>
</dbReference>
<dbReference type="Gene3D" id="3.90.1750.20">
    <property type="entry name" value="Putative Large Serine Recombinase, Chain B, Domain 2"/>
    <property type="match status" value="1"/>
</dbReference>
<protein>
    <submittedName>
        <fullName evidence="9">Integrase</fullName>
    </submittedName>
</protein>
<keyword evidence="2" id="KW-0230">DNA invertase</keyword>
<evidence type="ECO:0000256" key="4">
    <source>
        <dbReference type="ARBA" id="ARBA00023172"/>
    </source>
</evidence>
<dbReference type="InterPro" id="IPR036162">
    <property type="entry name" value="Resolvase-like_N_sf"/>
</dbReference>
<dbReference type="SUPFAM" id="SSF53041">
    <property type="entry name" value="Resolvase-like"/>
    <property type="match status" value="1"/>
</dbReference>